<proteinExistence type="predicted"/>
<dbReference type="Pfam" id="PF13193">
    <property type="entry name" value="AMP-binding_C"/>
    <property type="match status" value="1"/>
</dbReference>
<reference evidence="3 4" key="1">
    <citation type="submission" date="2024-09" db="EMBL/GenBank/DDBJ databases">
        <authorList>
            <person name="Sun Q."/>
            <person name="Mori K."/>
        </authorList>
    </citation>
    <scope>NUCLEOTIDE SEQUENCE [LARGE SCALE GENOMIC DNA]</scope>
    <source>
        <strain evidence="3 4">KCTC 52403</strain>
    </source>
</reference>
<dbReference type="InterPro" id="IPR000873">
    <property type="entry name" value="AMP-dep_synth/lig_dom"/>
</dbReference>
<keyword evidence="4" id="KW-1185">Reference proteome</keyword>
<dbReference type="SUPFAM" id="SSF56801">
    <property type="entry name" value="Acetyl-CoA synthetase-like"/>
    <property type="match status" value="1"/>
</dbReference>
<protein>
    <submittedName>
        <fullName evidence="3">Class I adenylate-forming enzyme family protein</fullName>
    </submittedName>
</protein>
<evidence type="ECO:0000259" key="2">
    <source>
        <dbReference type="Pfam" id="PF13193"/>
    </source>
</evidence>
<dbReference type="RefSeq" id="WP_189494333.1">
    <property type="nucleotide sequence ID" value="NZ_BMZT01000001.1"/>
</dbReference>
<evidence type="ECO:0000313" key="4">
    <source>
        <dbReference type="Proteomes" id="UP001589898"/>
    </source>
</evidence>
<comment type="caution">
    <text evidence="3">The sequence shown here is derived from an EMBL/GenBank/DDBJ whole genome shotgun (WGS) entry which is preliminary data.</text>
</comment>
<organism evidence="3 4">
    <name type="scientific">Luteimonas padinae</name>
    <dbReference type="NCBI Taxonomy" id="1714359"/>
    <lineage>
        <taxon>Bacteria</taxon>
        <taxon>Pseudomonadati</taxon>
        <taxon>Pseudomonadota</taxon>
        <taxon>Gammaproteobacteria</taxon>
        <taxon>Lysobacterales</taxon>
        <taxon>Lysobacteraceae</taxon>
        <taxon>Luteimonas</taxon>
    </lineage>
</organism>
<dbReference type="PROSITE" id="PS00455">
    <property type="entry name" value="AMP_BINDING"/>
    <property type="match status" value="1"/>
</dbReference>
<gene>
    <name evidence="3" type="ORF">ACFFFU_10325</name>
</gene>
<evidence type="ECO:0000259" key="1">
    <source>
        <dbReference type="Pfam" id="PF00501"/>
    </source>
</evidence>
<dbReference type="InterPro" id="IPR050237">
    <property type="entry name" value="ATP-dep_AMP-bd_enzyme"/>
</dbReference>
<dbReference type="PANTHER" id="PTHR43767:SF1">
    <property type="entry name" value="NONRIBOSOMAL PEPTIDE SYNTHASE PES1 (EUROFUNG)-RELATED"/>
    <property type="match status" value="1"/>
</dbReference>
<dbReference type="InterPro" id="IPR045851">
    <property type="entry name" value="AMP-bd_C_sf"/>
</dbReference>
<dbReference type="InterPro" id="IPR042099">
    <property type="entry name" value="ANL_N_sf"/>
</dbReference>
<dbReference type="EMBL" id="JBHLTF010000031">
    <property type="protein sequence ID" value="MFC0718141.1"/>
    <property type="molecule type" value="Genomic_DNA"/>
</dbReference>
<dbReference type="Pfam" id="PF00501">
    <property type="entry name" value="AMP-binding"/>
    <property type="match status" value="1"/>
</dbReference>
<dbReference type="Gene3D" id="3.40.50.12780">
    <property type="entry name" value="N-terminal domain of ligase-like"/>
    <property type="match status" value="1"/>
</dbReference>
<dbReference type="PANTHER" id="PTHR43767">
    <property type="entry name" value="LONG-CHAIN-FATTY-ACID--COA LIGASE"/>
    <property type="match status" value="1"/>
</dbReference>
<feature type="domain" description="AMP-binding enzyme C-terminal" evidence="2">
    <location>
        <begin position="417"/>
        <end position="490"/>
    </location>
</feature>
<feature type="domain" description="AMP-dependent synthetase/ligase" evidence="1">
    <location>
        <begin position="10"/>
        <end position="366"/>
    </location>
</feature>
<dbReference type="Gene3D" id="3.30.300.30">
    <property type="match status" value="1"/>
</dbReference>
<dbReference type="InterPro" id="IPR020845">
    <property type="entry name" value="AMP-binding_CS"/>
</dbReference>
<dbReference type="InterPro" id="IPR025110">
    <property type="entry name" value="AMP-bd_C"/>
</dbReference>
<name>A0ABV6T117_9GAMM</name>
<sequence>MSELAVRLLQTARRRPSAPAIADGGCRADYATLASAAQRFAALLRARGLRSGDRVAVVLPNRYEAVVACYGCWLAGIVLVPLNAQASRRELASWLAHCEPSLVLVEEGDAEAAAAVAQAGLEHGRLALGASRDPAWPPGPAGQAAATCGEAGAGDGLAMILYTSGTTGAPKGVALGHDNLHANVQAVVEDLGLGEDDCTVSVLAFCYAYGVSVLHTHLFAGGCVVLEPNMVFPHLVVDALEREGATGFSGVPSTFALFLERGVFEGRLLPRLRYLTQAGGAMTVALARRLRAQLPGVRLHIMYGQTEASARLASVPPARLDDKPGSAGRPLSGVRLEIRDEAGRALAPGVEGEVWARSPGVMRGYWRDPAATALVLRDGWLRTGDLGRLDDEGYLFLAGRRNDMIKTGAHRVHPLDVEEALLEHPAIAEAAVAGIDDATLGQVVKAWVVARDPGLDARAVRAHCRGRLAAWKIPRDIEFLPALPRTTSGKVRRAALAGTTSLETTP</sequence>
<accession>A0ABV6T117</accession>
<dbReference type="Proteomes" id="UP001589898">
    <property type="component" value="Unassembled WGS sequence"/>
</dbReference>
<evidence type="ECO:0000313" key="3">
    <source>
        <dbReference type="EMBL" id="MFC0718141.1"/>
    </source>
</evidence>